<protein>
    <submittedName>
        <fullName evidence="2">Uncharacterized protein</fullName>
    </submittedName>
</protein>
<dbReference type="OrthoDB" id="6655787at2"/>
<organism evidence="2 3">
    <name type="scientific">Moraxella pluranimalium</name>
    <dbReference type="NCBI Taxonomy" id="470453"/>
    <lineage>
        <taxon>Bacteria</taxon>
        <taxon>Pseudomonadati</taxon>
        <taxon>Pseudomonadota</taxon>
        <taxon>Gammaproteobacteria</taxon>
        <taxon>Moraxellales</taxon>
        <taxon>Moraxellaceae</taxon>
        <taxon>Moraxella</taxon>
    </lineage>
</organism>
<keyword evidence="1" id="KW-0732">Signal</keyword>
<dbReference type="EMBL" id="MUYU01000012">
    <property type="protein sequence ID" value="OOS24229.1"/>
    <property type="molecule type" value="Genomic_DNA"/>
</dbReference>
<reference evidence="2 3" key="1">
    <citation type="submission" date="2017-02" db="EMBL/GenBank/DDBJ databases">
        <title>Draft genome sequence of Moraxella pluranimalium CCUG 54913T type strain.</title>
        <authorList>
            <person name="Salva-Serra F."/>
            <person name="Engstrom-Jakobsson H."/>
            <person name="Thorell K."/>
            <person name="Jaen-Luchoro D."/>
            <person name="Gonzales-Siles L."/>
            <person name="Karlsson R."/>
            <person name="Yazdan S."/>
            <person name="Boulund F."/>
            <person name="Johnning A."/>
            <person name="Engstrand L."/>
            <person name="Kristiansson E."/>
            <person name="Moore E."/>
        </authorList>
    </citation>
    <scope>NUCLEOTIDE SEQUENCE [LARGE SCALE GENOMIC DNA]</scope>
    <source>
        <strain evidence="2 3">CCUG 54913</strain>
    </source>
</reference>
<dbReference type="RefSeq" id="WP_078254087.1">
    <property type="nucleotide sequence ID" value="NZ_MUYU01000012.1"/>
</dbReference>
<comment type="caution">
    <text evidence="2">The sequence shown here is derived from an EMBL/GenBank/DDBJ whole genome shotgun (WGS) entry which is preliminary data.</text>
</comment>
<evidence type="ECO:0000313" key="2">
    <source>
        <dbReference type="EMBL" id="OOS24229.1"/>
    </source>
</evidence>
<feature type="chain" id="PRO_5013295304" evidence="1">
    <location>
        <begin position="20"/>
        <end position="222"/>
    </location>
</feature>
<keyword evidence="3" id="KW-1185">Reference proteome</keyword>
<name>A0A1T0CPP9_9GAMM</name>
<gene>
    <name evidence="2" type="ORF">B0680_05470</name>
</gene>
<dbReference type="AlphaFoldDB" id="A0A1T0CPP9"/>
<sequence>MKRLVLPVMAWLCSSMAYANTHTDCDTMELAFANTETFGIDVIYTTKATFPNPPQKVVLNSFQGYDFACHGVSISNTADGFVLRSSDLVKTLKSFKKDRDGIVLNDDTSYKYPHIQMGLQPRVFAFNPQSLRLEYNHSTLRTKKMQHGYYAVYDTDVMAYRVNGGELLPLLYRGEISSYAKDFDRANELDIYYQSSEKSVHININKANNELSVTKNVPMPSK</sequence>
<dbReference type="Proteomes" id="UP000189800">
    <property type="component" value="Unassembled WGS sequence"/>
</dbReference>
<feature type="signal peptide" evidence="1">
    <location>
        <begin position="1"/>
        <end position="19"/>
    </location>
</feature>
<dbReference type="STRING" id="470453.B0680_05470"/>
<accession>A0A1T0CPP9</accession>
<evidence type="ECO:0000313" key="3">
    <source>
        <dbReference type="Proteomes" id="UP000189800"/>
    </source>
</evidence>
<evidence type="ECO:0000256" key="1">
    <source>
        <dbReference type="SAM" id="SignalP"/>
    </source>
</evidence>
<proteinExistence type="predicted"/>